<name>A0A4S4K819_9APHY</name>
<reference evidence="2 3" key="1">
    <citation type="submission" date="2019-02" db="EMBL/GenBank/DDBJ databases">
        <title>Genome sequencing of the rare red list fungi Phlebia centrifuga.</title>
        <authorList>
            <person name="Buettner E."/>
            <person name="Kellner H."/>
        </authorList>
    </citation>
    <scope>NUCLEOTIDE SEQUENCE [LARGE SCALE GENOMIC DNA]</scope>
    <source>
        <strain evidence="2 3">DSM 108282</strain>
    </source>
</reference>
<evidence type="ECO:0000256" key="1">
    <source>
        <dbReference type="SAM" id="MobiDB-lite"/>
    </source>
</evidence>
<feature type="region of interest" description="Disordered" evidence="1">
    <location>
        <begin position="38"/>
        <end position="67"/>
    </location>
</feature>
<gene>
    <name evidence="2" type="ORF">EW026_g7368</name>
</gene>
<dbReference type="Proteomes" id="UP000309038">
    <property type="component" value="Unassembled WGS sequence"/>
</dbReference>
<keyword evidence="3" id="KW-1185">Reference proteome</keyword>
<sequence length="67" mass="7655">MDQAQLDQFKILKDLPEQPDNDYAVDNIVDAEWLANNIEGDQSEDGNGDGDMHDEEMKVEKMKVEET</sequence>
<evidence type="ECO:0000313" key="3">
    <source>
        <dbReference type="Proteomes" id="UP000309038"/>
    </source>
</evidence>
<organism evidence="2 3">
    <name type="scientific">Hermanssonia centrifuga</name>
    <dbReference type="NCBI Taxonomy" id="98765"/>
    <lineage>
        <taxon>Eukaryota</taxon>
        <taxon>Fungi</taxon>
        <taxon>Dikarya</taxon>
        <taxon>Basidiomycota</taxon>
        <taxon>Agaricomycotina</taxon>
        <taxon>Agaricomycetes</taxon>
        <taxon>Polyporales</taxon>
        <taxon>Meruliaceae</taxon>
        <taxon>Hermanssonia</taxon>
    </lineage>
</organism>
<feature type="compositionally biased region" description="Basic and acidic residues" evidence="1">
    <location>
        <begin position="55"/>
        <end position="67"/>
    </location>
</feature>
<proteinExistence type="predicted"/>
<comment type="caution">
    <text evidence="2">The sequence shown here is derived from an EMBL/GenBank/DDBJ whole genome shotgun (WGS) entry which is preliminary data.</text>
</comment>
<protein>
    <submittedName>
        <fullName evidence="2">Uncharacterized protein</fullName>
    </submittedName>
</protein>
<accession>A0A4S4K819</accession>
<evidence type="ECO:0000313" key="2">
    <source>
        <dbReference type="EMBL" id="THG94014.1"/>
    </source>
</evidence>
<dbReference type="EMBL" id="SGPJ01000520">
    <property type="protein sequence ID" value="THG94014.1"/>
    <property type="molecule type" value="Genomic_DNA"/>
</dbReference>
<feature type="compositionally biased region" description="Acidic residues" evidence="1">
    <location>
        <begin position="41"/>
        <end position="54"/>
    </location>
</feature>
<dbReference type="AlphaFoldDB" id="A0A4S4K819"/>